<feature type="region of interest" description="Disordered" evidence="5">
    <location>
        <begin position="17"/>
        <end position="62"/>
    </location>
</feature>
<reference evidence="6 7" key="1">
    <citation type="submission" date="2023-08" db="EMBL/GenBank/DDBJ databases">
        <title>A Necator americanus chromosomal reference genome.</title>
        <authorList>
            <person name="Ilik V."/>
            <person name="Petrzelkova K.J."/>
            <person name="Pardy F."/>
            <person name="Fuh T."/>
            <person name="Niatou-Singa F.S."/>
            <person name="Gouil Q."/>
            <person name="Baker L."/>
            <person name="Ritchie M.E."/>
            <person name="Jex A.R."/>
            <person name="Gazzola D."/>
            <person name="Li H."/>
            <person name="Toshio Fujiwara R."/>
            <person name="Zhan B."/>
            <person name="Aroian R.V."/>
            <person name="Pafco B."/>
            <person name="Schwarz E.M."/>
        </authorList>
    </citation>
    <scope>NUCLEOTIDE SEQUENCE [LARGE SCALE GENOMIC DNA]</scope>
    <source>
        <strain evidence="6 7">Aroian</strain>
        <tissue evidence="6">Whole animal</tissue>
    </source>
</reference>
<sequence length="793" mass="89607">MQSAEKKRIELGIFKTRKPIKEDEDPEKIANDPTNNVVNNDITPGNKTNSSKSETRKQSLFMRKKKSNECFAETRVDKKMISKESAQKTILLKTVQPHIVLEKVSLSLQAPEKVQTCRPPSDLSDTSTANSSFTCAQLVEKKLQEITHEAENLAAAAIKNSSADEQAAQTITPEVSSSTAGSDGYRTPEQQLRIEIASPVVKASKSFSSPKSHHPGNSESQRYISQVQRVSDLKTIAEATHRLFDETKEMSRTVSINPEKNRESLADRLSKGIHELTQGSTDRLQRWKTKLQAGGHGRRQKDQSEPPPMRRPPMLVDTDTLTEWSDRYPRPLHPSRSASNALQINQFTVGHSFGKEVMDHRTLKTRENSTSQKDLSFHYQHMSSLQSIMNTLDGYTKGNFDNPPPRIMPFSGVKPSPSVGRQIVFIHRCHQQTPTIHPDNQDITFLVKYRKTDGIIRPVAFRPVPSNQNDDLSTHHTNITRVERQVIRGDSSKSASNVNQMISAQLQRSRAMFQPSTSFTSQKPQENEYDTVPDYIEKEKFSDFGSDYGSYHHIHPPGKMTSSSVSNGTHSSGSQFSSPPSTNKKAYPPSGRVSALHVTPSPSDSGIVDYETLIRDKENELRVVRNTMEQNEEIIVKVYQEKERAWKEELEHLRSRLSASEKGENALRAQLAGCQKQTDNMSRTIDGLRDEKTGLLRKCFQLERELAQIKMELDKPKECEECRQRNGCAPVLRRAQECDNSLRSEVASLRDEVATLKEALTAQMQVFSDERKKWERENRSDSSQVSIGRDRLI</sequence>
<keyword evidence="3 4" id="KW-0175">Coiled coil</keyword>
<dbReference type="EMBL" id="JAVFWL010000006">
    <property type="protein sequence ID" value="KAK6759993.1"/>
    <property type="molecule type" value="Genomic_DNA"/>
</dbReference>
<dbReference type="PANTHER" id="PTHR19354">
    <property type="entry name" value="ZIPPER PUTATIVE TUMOR SUPPRESSOR 2 HOMOLOG-LIKE PROTEIN-RELATED"/>
    <property type="match status" value="1"/>
</dbReference>
<organism evidence="6 7">
    <name type="scientific">Necator americanus</name>
    <name type="common">Human hookworm</name>
    <dbReference type="NCBI Taxonomy" id="51031"/>
    <lineage>
        <taxon>Eukaryota</taxon>
        <taxon>Metazoa</taxon>
        <taxon>Ecdysozoa</taxon>
        <taxon>Nematoda</taxon>
        <taxon>Chromadorea</taxon>
        <taxon>Rhabditida</taxon>
        <taxon>Rhabditina</taxon>
        <taxon>Rhabditomorpha</taxon>
        <taxon>Strongyloidea</taxon>
        <taxon>Ancylostomatidae</taxon>
        <taxon>Bunostominae</taxon>
        <taxon>Necator</taxon>
    </lineage>
</organism>
<comment type="caution">
    <text evidence="6">The sequence shown here is derived from an EMBL/GenBank/DDBJ whole genome shotgun (WGS) entry which is preliminary data.</text>
</comment>
<evidence type="ECO:0000313" key="6">
    <source>
        <dbReference type="EMBL" id="KAK6759993.1"/>
    </source>
</evidence>
<feature type="region of interest" description="Disordered" evidence="5">
    <location>
        <begin position="771"/>
        <end position="793"/>
    </location>
</feature>
<gene>
    <name evidence="6" type="primary">Necator_chrX.g21664</name>
    <name evidence="6" type="ORF">RB195_021503</name>
</gene>
<evidence type="ECO:0000256" key="4">
    <source>
        <dbReference type="SAM" id="Coils"/>
    </source>
</evidence>
<keyword evidence="2" id="KW-0963">Cytoplasm</keyword>
<feature type="region of interest" description="Disordered" evidence="5">
    <location>
        <begin position="290"/>
        <end position="316"/>
    </location>
</feature>
<feature type="compositionally biased region" description="Basic and acidic residues" evidence="5">
    <location>
        <begin position="771"/>
        <end position="780"/>
    </location>
</feature>
<comment type="subcellular location">
    <subcellularLocation>
        <location evidence="1">Cytoplasm</location>
    </subcellularLocation>
</comment>
<dbReference type="InterPro" id="IPR045329">
    <property type="entry name" value="LZTS"/>
</dbReference>
<proteinExistence type="predicted"/>
<keyword evidence="7" id="KW-1185">Reference proteome</keyword>
<dbReference type="PANTHER" id="PTHR19354:SF2">
    <property type="entry name" value="LEUCINE-RICH REPEAT-CONTAINING PROTEIN DDB_G0290503"/>
    <property type="match status" value="1"/>
</dbReference>
<evidence type="ECO:0000313" key="7">
    <source>
        <dbReference type="Proteomes" id="UP001303046"/>
    </source>
</evidence>
<feature type="coiled-coil region" evidence="4">
    <location>
        <begin position="607"/>
        <end position="656"/>
    </location>
</feature>
<evidence type="ECO:0000256" key="5">
    <source>
        <dbReference type="SAM" id="MobiDB-lite"/>
    </source>
</evidence>
<feature type="region of interest" description="Disordered" evidence="5">
    <location>
        <begin position="203"/>
        <end position="224"/>
    </location>
</feature>
<feature type="region of interest" description="Disordered" evidence="5">
    <location>
        <begin position="547"/>
        <end position="607"/>
    </location>
</feature>
<protein>
    <submittedName>
        <fullName evidence="6">Uncharacterized protein</fullName>
    </submittedName>
</protein>
<dbReference type="Proteomes" id="UP001303046">
    <property type="component" value="Unassembled WGS sequence"/>
</dbReference>
<feature type="compositionally biased region" description="Polar residues" evidence="5">
    <location>
        <begin position="164"/>
        <end position="181"/>
    </location>
</feature>
<evidence type="ECO:0000256" key="2">
    <source>
        <dbReference type="ARBA" id="ARBA00022490"/>
    </source>
</evidence>
<accession>A0ABR1EC17</accession>
<feature type="region of interest" description="Disordered" evidence="5">
    <location>
        <begin position="164"/>
        <end position="185"/>
    </location>
</feature>
<feature type="compositionally biased region" description="Polar residues" evidence="5">
    <location>
        <begin position="32"/>
        <end position="52"/>
    </location>
</feature>
<feature type="compositionally biased region" description="Low complexity" evidence="5">
    <location>
        <begin position="561"/>
        <end position="583"/>
    </location>
</feature>
<evidence type="ECO:0000256" key="1">
    <source>
        <dbReference type="ARBA" id="ARBA00004496"/>
    </source>
</evidence>
<evidence type="ECO:0000256" key="3">
    <source>
        <dbReference type="ARBA" id="ARBA00023054"/>
    </source>
</evidence>
<name>A0ABR1EC17_NECAM</name>